<protein>
    <submittedName>
        <fullName evidence="1">Uncharacterized protein</fullName>
    </submittedName>
</protein>
<keyword evidence="2" id="KW-1185">Reference proteome</keyword>
<sequence>MTAFIGASLTATYTTADMTGAESGKVPGIGDRYVDNNGKEYRFVQYNGGAGGVAAVAGHMTFYYAVSGASAGQTTIVTSDATDSGGIGAGVLQAAPASGDYCWIQTRGEATLSVSLTSGADGNALTAGTGDSTLKVSGAVTDAVCAFAVDASAKVVFLTCP</sequence>
<accession>A0ABY7YR00</accession>
<proteinExistence type="predicted"/>
<evidence type="ECO:0000313" key="1">
    <source>
        <dbReference type="EMBL" id="WDR03627.1"/>
    </source>
</evidence>
<evidence type="ECO:0000313" key="2">
    <source>
        <dbReference type="Proteomes" id="UP001220530"/>
    </source>
</evidence>
<gene>
    <name evidence="1" type="ORF">PSQ19_06035</name>
</gene>
<dbReference type="EMBL" id="CP118246">
    <property type="protein sequence ID" value="WDR03627.1"/>
    <property type="molecule type" value="Genomic_DNA"/>
</dbReference>
<name>A0ABY7YR00_9HYPH</name>
<organism evidence="1 2">
    <name type="scientific">Devosia algicola</name>
    <dbReference type="NCBI Taxonomy" id="3026418"/>
    <lineage>
        <taxon>Bacteria</taxon>
        <taxon>Pseudomonadati</taxon>
        <taxon>Pseudomonadota</taxon>
        <taxon>Alphaproteobacteria</taxon>
        <taxon>Hyphomicrobiales</taxon>
        <taxon>Devosiaceae</taxon>
        <taxon>Devosia</taxon>
    </lineage>
</organism>
<reference evidence="1 2" key="1">
    <citation type="submission" date="2023-02" db="EMBL/GenBank/DDBJ databases">
        <title>Devosia algicola sp. nov., isolated from the phycosphere of marine algae.</title>
        <authorList>
            <person name="Kim J.M."/>
            <person name="Lee J.K."/>
            <person name="Choi B.J."/>
            <person name="Bayburt H."/>
            <person name="Jeon C.O."/>
        </authorList>
    </citation>
    <scope>NUCLEOTIDE SEQUENCE [LARGE SCALE GENOMIC DNA]</scope>
    <source>
        <strain evidence="1 2">G20-9</strain>
    </source>
</reference>
<dbReference type="RefSeq" id="WP_282220017.1">
    <property type="nucleotide sequence ID" value="NZ_CP118246.1"/>
</dbReference>
<dbReference type="Proteomes" id="UP001220530">
    <property type="component" value="Chromosome"/>
</dbReference>